<evidence type="ECO:0000256" key="3">
    <source>
        <dbReference type="ARBA" id="ARBA00022692"/>
    </source>
</evidence>
<evidence type="ECO:0000256" key="4">
    <source>
        <dbReference type="ARBA" id="ARBA00022989"/>
    </source>
</evidence>
<comment type="subcellular location">
    <subcellularLocation>
        <location evidence="1">Membrane</location>
        <topology evidence="1">Multi-pass membrane protein</topology>
    </subcellularLocation>
</comment>
<keyword evidence="4 6" id="KW-1133">Transmembrane helix</keyword>
<evidence type="ECO:0000313" key="8">
    <source>
        <dbReference type="Proteomes" id="UP000002036"/>
    </source>
</evidence>
<dbReference type="RefSeq" id="XP_002552588.1">
    <property type="nucleotide sequence ID" value="XM_002552542.1"/>
</dbReference>
<accession>C5DED9</accession>
<dbReference type="Proteomes" id="UP000002036">
    <property type="component" value="Chromosome C"/>
</dbReference>
<dbReference type="GeneID" id="8291462"/>
<evidence type="ECO:0000313" key="7">
    <source>
        <dbReference type="EMBL" id="CAR22150.1"/>
    </source>
</evidence>
<dbReference type="eggNOG" id="KOG1944">
    <property type="taxonomic scope" value="Eukaryota"/>
</dbReference>
<comment type="similarity">
    <text evidence="2 6">Belongs to the peroxisomal membrane protein PXMP2/4 family.</text>
</comment>
<keyword evidence="5 6" id="KW-0472">Membrane</keyword>
<organism evidence="7 8">
    <name type="scientific">Lachancea thermotolerans (strain ATCC 56472 / CBS 6340 / NRRL Y-8284)</name>
    <name type="common">Yeast</name>
    <name type="synonym">Kluyveromyces thermotolerans</name>
    <dbReference type="NCBI Taxonomy" id="559295"/>
    <lineage>
        <taxon>Eukaryota</taxon>
        <taxon>Fungi</taxon>
        <taxon>Dikarya</taxon>
        <taxon>Ascomycota</taxon>
        <taxon>Saccharomycotina</taxon>
        <taxon>Saccharomycetes</taxon>
        <taxon>Saccharomycetales</taxon>
        <taxon>Saccharomycetaceae</taxon>
        <taxon>Lachancea</taxon>
    </lineage>
</organism>
<proteinExistence type="inferred from homology"/>
<protein>
    <submittedName>
        <fullName evidence="7">KLTH0C08404p</fullName>
    </submittedName>
</protein>
<evidence type="ECO:0000256" key="1">
    <source>
        <dbReference type="ARBA" id="ARBA00004141"/>
    </source>
</evidence>
<dbReference type="OrthoDB" id="860at2759"/>
<reference evidence="7 8" key="1">
    <citation type="journal article" date="2009" name="Genome Res.">
        <title>Comparative genomics of protoploid Saccharomycetaceae.</title>
        <authorList>
            <consortium name="The Genolevures Consortium"/>
            <person name="Souciet J.-L."/>
            <person name="Dujon B."/>
            <person name="Gaillardin C."/>
            <person name="Johnston M."/>
            <person name="Baret P.V."/>
            <person name="Cliften P."/>
            <person name="Sherman D.J."/>
            <person name="Weissenbach J."/>
            <person name="Westhof E."/>
            <person name="Wincker P."/>
            <person name="Jubin C."/>
            <person name="Poulain J."/>
            <person name="Barbe V."/>
            <person name="Segurens B."/>
            <person name="Artiguenave F."/>
            <person name="Anthouard V."/>
            <person name="Vacherie B."/>
            <person name="Val M.-E."/>
            <person name="Fulton R.S."/>
            <person name="Minx P."/>
            <person name="Wilson R."/>
            <person name="Durrens P."/>
            <person name="Jean G."/>
            <person name="Marck C."/>
            <person name="Martin T."/>
            <person name="Nikolski M."/>
            <person name="Rolland T."/>
            <person name="Seret M.-L."/>
            <person name="Casaregola S."/>
            <person name="Despons L."/>
            <person name="Fairhead C."/>
            <person name="Fischer G."/>
            <person name="Lafontaine I."/>
            <person name="Leh V."/>
            <person name="Lemaire M."/>
            <person name="de Montigny J."/>
            <person name="Neuveglise C."/>
            <person name="Thierry A."/>
            <person name="Blanc-Lenfle I."/>
            <person name="Bleykasten C."/>
            <person name="Diffels J."/>
            <person name="Fritsch E."/>
            <person name="Frangeul L."/>
            <person name="Goeffon A."/>
            <person name="Jauniaux N."/>
            <person name="Kachouri-Lafond R."/>
            <person name="Payen C."/>
            <person name="Potier S."/>
            <person name="Pribylova L."/>
            <person name="Ozanne C."/>
            <person name="Richard G.-F."/>
            <person name="Sacerdot C."/>
            <person name="Straub M.-L."/>
            <person name="Talla E."/>
        </authorList>
    </citation>
    <scope>NUCLEOTIDE SEQUENCE [LARGE SCALE GENOMIC DNA]</scope>
    <source>
        <strain evidence="8">ATCC 56472 / CBS 6340 / NRRL Y-8284</strain>
    </source>
</reference>
<sequence length="263" mass="29584">MLFFRDKFIVIAYVRYIKNRIYINALTKLKTTAHGLRNMSVASMSVQTRQISIAARYNVLLTKYPLLTKMVTGAVLSALSELVSQFTTASKTQDKDEKQLSILQKLASALQKPRYRKLLSMFLYGGLVNAPINHFCYGWITRFTSRNVAPKWKRMAQLCGSWFIVSPVQVFFLVIALTLVNLDQGASKLSQKLDAVKSSLRSKYGPMLSSSVISATAFVSIAQQFIAPEKWSVFFSFAYAALNTGQNIYLKRGAKDSSKERAE</sequence>
<dbReference type="EMBL" id="CU928167">
    <property type="protein sequence ID" value="CAR22150.1"/>
    <property type="molecule type" value="Genomic_DNA"/>
</dbReference>
<dbReference type="PANTHER" id="PTHR11266">
    <property type="entry name" value="PEROXISOMAL MEMBRANE PROTEIN 2, PXMP2 MPV17"/>
    <property type="match status" value="1"/>
</dbReference>
<dbReference type="OMA" id="HYGYQWL"/>
<dbReference type="KEGG" id="lth:KLTH0C08404g"/>
<evidence type="ECO:0000256" key="2">
    <source>
        <dbReference type="ARBA" id="ARBA00006824"/>
    </source>
</evidence>
<gene>
    <name evidence="7" type="ordered locus">KLTH0C08404g</name>
</gene>
<name>C5DED9_LACTC</name>
<dbReference type="HOGENOM" id="CLU_066033_2_0_1"/>
<feature type="transmembrane region" description="Helical" evidence="6">
    <location>
        <begin position="121"/>
        <end position="140"/>
    </location>
</feature>
<dbReference type="GO" id="GO:0005778">
    <property type="term" value="C:peroxisomal membrane"/>
    <property type="evidence" value="ECO:0007669"/>
    <property type="project" value="TreeGrafter"/>
</dbReference>
<dbReference type="InterPro" id="IPR007248">
    <property type="entry name" value="Mpv17_PMP22"/>
</dbReference>
<keyword evidence="3 6" id="KW-0812">Transmembrane</keyword>
<keyword evidence="8" id="KW-1185">Reference proteome</keyword>
<dbReference type="STRING" id="559295.C5DED9"/>
<dbReference type="PANTHER" id="PTHR11266:SF93">
    <property type="entry name" value="INTEGRAL MEMBRANE PROTEIN 25D9-6"/>
    <property type="match status" value="1"/>
</dbReference>
<evidence type="ECO:0000256" key="6">
    <source>
        <dbReference type="RuleBase" id="RU363053"/>
    </source>
</evidence>
<feature type="transmembrane region" description="Helical" evidence="6">
    <location>
        <begin position="160"/>
        <end position="183"/>
    </location>
</feature>
<dbReference type="InParanoid" id="C5DED9"/>
<dbReference type="AlphaFoldDB" id="C5DED9"/>
<evidence type="ECO:0000256" key="5">
    <source>
        <dbReference type="ARBA" id="ARBA00023136"/>
    </source>
</evidence>